<keyword evidence="3" id="KW-1185">Reference proteome</keyword>
<feature type="region of interest" description="Disordered" evidence="1">
    <location>
        <begin position="1"/>
        <end position="24"/>
    </location>
</feature>
<comment type="caution">
    <text evidence="2">The sequence shown here is derived from an EMBL/GenBank/DDBJ whole genome shotgun (WGS) entry which is preliminary data.</text>
</comment>
<accession>A0AAV4BHM2</accession>
<reference evidence="2 3" key="1">
    <citation type="journal article" date="2021" name="Elife">
        <title>Chloroplast acquisition without the gene transfer in kleptoplastic sea slugs, Plakobranchus ocellatus.</title>
        <authorList>
            <person name="Maeda T."/>
            <person name="Takahashi S."/>
            <person name="Yoshida T."/>
            <person name="Shimamura S."/>
            <person name="Takaki Y."/>
            <person name="Nagai Y."/>
            <person name="Toyoda A."/>
            <person name="Suzuki Y."/>
            <person name="Arimoto A."/>
            <person name="Ishii H."/>
            <person name="Satoh N."/>
            <person name="Nishiyama T."/>
            <person name="Hasebe M."/>
            <person name="Maruyama T."/>
            <person name="Minagawa J."/>
            <person name="Obokata J."/>
            <person name="Shigenobu S."/>
        </authorList>
    </citation>
    <scope>NUCLEOTIDE SEQUENCE [LARGE SCALE GENOMIC DNA]</scope>
</reference>
<evidence type="ECO:0000313" key="2">
    <source>
        <dbReference type="EMBL" id="GFO18678.1"/>
    </source>
</evidence>
<sequence>MRRTEYHIHAQKSGQSVDADDGDDVKGRVFETKRNRKDFTDEVQFCVLGLASLEVATEKMGPVMETGRTVWCKMVFWSRSACQLMKNEGQILAKNSLREKRCKSFGIHKDGTTRKKVKIFDTSVIVEE</sequence>
<gene>
    <name evidence="2" type="ORF">PoB_004518300</name>
</gene>
<dbReference type="Proteomes" id="UP000735302">
    <property type="component" value="Unassembled WGS sequence"/>
</dbReference>
<dbReference type="EMBL" id="BLXT01004974">
    <property type="protein sequence ID" value="GFO18678.1"/>
    <property type="molecule type" value="Genomic_DNA"/>
</dbReference>
<protein>
    <submittedName>
        <fullName evidence="2">Uncharacterized protein</fullName>
    </submittedName>
</protein>
<evidence type="ECO:0000313" key="3">
    <source>
        <dbReference type="Proteomes" id="UP000735302"/>
    </source>
</evidence>
<dbReference type="AlphaFoldDB" id="A0AAV4BHM2"/>
<evidence type="ECO:0000256" key="1">
    <source>
        <dbReference type="SAM" id="MobiDB-lite"/>
    </source>
</evidence>
<organism evidence="2 3">
    <name type="scientific">Plakobranchus ocellatus</name>
    <dbReference type="NCBI Taxonomy" id="259542"/>
    <lineage>
        <taxon>Eukaryota</taxon>
        <taxon>Metazoa</taxon>
        <taxon>Spiralia</taxon>
        <taxon>Lophotrochozoa</taxon>
        <taxon>Mollusca</taxon>
        <taxon>Gastropoda</taxon>
        <taxon>Heterobranchia</taxon>
        <taxon>Euthyneura</taxon>
        <taxon>Panpulmonata</taxon>
        <taxon>Sacoglossa</taxon>
        <taxon>Placobranchoidea</taxon>
        <taxon>Plakobranchidae</taxon>
        <taxon>Plakobranchus</taxon>
    </lineage>
</organism>
<proteinExistence type="predicted"/>
<name>A0AAV4BHM2_9GAST</name>